<comment type="similarity">
    <text evidence="1">Belongs to the dTDP-4-dehydrorhamnose 3,5-epimerase family.</text>
</comment>
<dbReference type="CDD" id="cd00438">
    <property type="entry name" value="cupin_RmlC"/>
    <property type="match status" value="1"/>
</dbReference>
<sequence length="183" mass="20115">MQVLTSDLAGVLIFVPQVHRDDRGFFSRTFDVDVAAAHGLDGRMFRQDSQSRTIGRGALRGMHSRSGAGEAKLVRCGRGAVHDVIVDIRPDSKTFGRSLAFRLDDVEMRHLYVPTGFLHGFQVLTDAADICYRIDRPHAPNEDLAVHHADRDLAIAWPLPVGTVSARDDAAGSFAELRAQLGR</sequence>
<dbReference type="InterPro" id="IPR000888">
    <property type="entry name" value="RmlC-like"/>
</dbReference>
<proteinExistence type="inferred from homology"/>
<gene>
    <name evidence="3" type="ORF">SAMN04515671_1867</name>
</gene>
<feature type="active site" description="Proton acceptor" evidence="2">
    <location>
        <position position="63"/>
    </location>
</feature>
<accession>A0A1H0LZT9</accession>
<dbReference type="GO" id="GO:0000271">
    <property type="term" value="P:polysaccharide biosynthetic process"/>
    <property type="evidence" value="ECO:0007669"/>
    <property type="project" value="TreeGrafter"/>
</dbReference>
<dbReference type="Pfam" id="PF00908">
    <property type="entry name" value="dTDP_sugar_isom"/>
    <property type="match status" value="1"/>
</dbReference>
<dbReference type="OrthoDB" id="9800680at2"/>
<keyword evidence="4" id="KW-1185">Reference proteome</keyword>
<dbReference type="GO" id="GO:0019305">
    <property type="term" value="P:dTDP-rhamnose biosynthetic process"/>
    <property type="evidence" value="ECO:0007669"/>
    <property type="project" value="TreeGrafter"/>
</dbReference>
<dbReference type="Proteomes" id="UP000198741">
    <property type="component" value="Chromosome I"/>
</dbReference>
<dbReference type="PANTHER" id="PTHR21047:SF2">
    <property type="entry name" value="THYMIDINE DIPHOSPHO-4-KETO-RHAMNOSE 3,5-EPIMERASE"/>
    <property type="match status" value="1"/>
</dbReference>
<reference evidence="3 4" key="1">
    <citation type="submission" date="2016-10" db="EMBL/GenBank/DDBJ databases">
        <authorList>
            <person name="de Groot N.N."/>
        </authorList>
    </citation>
    <scope>NUCLEOTIDE SEQUENCE [LARGE SCALE GENOMIC DNA]</scope>
    <source>
        <strain evidence="4">P4-7,KCTC 19426,CECT 7604</strain>
    </source>
</reference>
<evidence type="ECO:0000313" key="3">
    <source>
        <dbReference type="EMBL" id="SDO73450.1"/>
    </source>
</evidence>
<evidence type="ECO:0000256" key="1">
    <source>
        <dbReference type="ARBA" id="ARBA00010154"/>
    </source>
</evidence>
<name>A0A1H0LZT9_9ACTN</name>
<evidence type="ECO:0000313" key="4">
    <source>
        <dbReference type="Proteomes" id="UP000198741"/>
    </source>
</evidence>
<dbReference type="GO" id="GO:0005829">
    <property type="term" value="C:cytosol"/>
    <property type="evidence" value="ECO:0007669"/>
    <property type="project" value="TreeGrafter"/>
</dbReference>
<dbReference type="Gene3D" id="2.60.120.10">
    <property type="entry name" value="Jelly Rolls"/>
    <property type="match status" value="1"/>
</dbReference>
<dbReference type="RefSeq" id="WP_090481766.1">
    <property type="nucleotide sequence ID" value="NZ_LT629710.1"/>
</dbReference>
<protein>
    <submittedName>
        <fullName evidence="3">dTDP-4-dehydrorhamnose 3,5-epimerase</fullName>
    </submittedName>
</protein>
<dbReference type="PANTHER" id="PTHR21047">
    <property type="entry name" value="DTDP-6-DEOXY-D-GLUCOSE-3,5 EPIMERASE"/>
    <property type="match status" value="1"/>
</dbReference>
<dbReference type="GO" id="GO:0008830">
    <property type="term" value="F:dTDP-4-dehydrorhamnose 3,5-epimerase activity"/>
    <property type="evidence" value="ECO:0007669"/>
    <property type="project" value="InterPro"/>
</dbReference>
<evidence type="ECO:0000256" key="2">
    <source>
        <dbReference type="PIRSR" id="PIRSR600888-1"/>
    </source>
</evidence>
<organism evidence="3 4">
    <name type="scientific">Nakamurella panacisegetis</name>
    <dbReference type="NCBI Taxonomy" id="1090615"/>
    <lineage>
        <taxon>Bacteria</taxon>
        <taxon>Bacillati</taxon>
        <taxon>Actinomycetota</taxon>
        <taxon>Actinomycetes</taxon>
        <taxon>Nakamurellales</taxon>
        <taxon>Nakamurellaceae</taxon>
        <taxon>Nakamurella</taxon>
    </lineage>
</organism>
<dbReference type="AlphaFoldDB" id="A0A1H0LZT9"/>
<dbReference type="InterPro" id="IPR014710">
    <property type="entry name" value="RmlC-like_jellyroll"/>
</dbReference>
<dbReference type="STRING" id="1090615.SAMN04515671_1867"/>
<dbReference type="SUPFAM" id="SSF51182">
    <property type="entry name" value="RmlC-like cupins"/>
    <property type="match status" value="1"/>
</dbReference>
<feature type="active site" description="Proton donor" evidence="2">
    <location>
        <position position="132"/>
    </location>
</feature>
<dbReference type="InterPro" id="IPR011051">
    <property type="entry name" value="RmlC_Cupin_sf"/>
</dbReference>
<dbReference type="EMBL" id="LT629710">
    <property type="protein sequence ID" value="SDO73450.1"/>
    <property type="molecule type" value="Genomic_DNA"/>
</dbReference>